<accession>A0AAV4X7Z7</accession>
<keyword evidence="2" id="KW-1185">Reference proteome</keyword>
<gene>
    <name evidence="1" type="ORF">CEXT_330081</name>
</gene>
<dbReference type="Proteomes" id="UP001054945">
    <property type="component" value="Unassembled WGS sequence"/>
</dbReference>
<evidence type="ECO:0000313" key="2">
    <source>
        <dbReference type="Proteomes" id="UP001054945"/>
    </source>
</evidence>
<dbReference type="AlphaFoldDB" id="A0AAV4X7Z7"/>
<name>A0AAV4X7Z7_CAEEX</name>
<evidence type="ECO:0000313" key="1">
    <source>
        <dbReference type="EMBL" id="GIY90699.1"/>
    </source>
</evidence>
<reference evidence="1 2" key="1">
    <citation type="submission" date="2021-06" db="EMBL/GenBank/DDBJ databases">
        <title>Caerostris extrusa draft genome.</title>
        <authorList>
            <person name="Kono N."/>
            <person name="Arakawa K."/>
        </authorList>
    </citation>
    <scope>NUCLEOTIDE SEQUENCE [LARGE SCALE GENOMIC DNA]</scope>
</reference>
<proteinExistence type="predicted"/>
<dbReference type="EMBL" id="BPLR01017341">
    <property type="protein sequence ID" value="GIY90699.1"/>
    <property type="molecule type" value="Genomic_DNA"/>
</dbReference>
<protein>
    <submittedName>
        <fullName evidence="1">Uncharacterized protein</fullName>
    </submittedName>
</protein>
<sequence length="99" mass="11448">MRPEFKRGYCFQKSTRQRPFLQKFLMLPSSTLLNTFSILHNKSILIRDQCKTEESWSNSVLNIANIQHEWMPCSQHSCKLANVANIPVLNIRSSGYSST</sequence>
<comment type="caution">
    <text evidence="1">The sequence shown here is derived from an EMBL/GenBank/DDBJ whole genome shotgun (WGS) entry which is preliminary data.</text>
</comment>
<organism evidence="1 2">
    <name type="scientific">Caerostris extrusa</name>
    <name type="common">Bark spider</name>
    <name type="synonym">Caerostris bankana</name>
    <dbReference type="NCBI Taxonomy" id="172846"/>
    <lineage>
        <taxon>Eukaryota</taxon>
        <taxon>Metazoa</taxon>
        <taxon>Ecdysozoa</taxon>
        <taxon>Arthropoda</taxon>
        <taxon>Chelicerata</taxon>
        <taxon>Arachnida</taxon>
        <taxon>Araneae</taxon>
        <taxon>Araneomorphae</taxon>
        <taxon>Entelegynae</taxon>
        <taxon>Araneoidea</taxon>
        <taxon>Araneidae</taxon>
        <taxon>Caerostris</taxon>
    </lineage>
</organism>